<feature type="non-terminal residue" evidence="1">
    <location>
        <position position="1"/>
    </location>
</feature>
<dbReference type="EMBL" id="UINC01003276">
    <property type="protein sequence ID" value="SVA04892.1"/>
    <property type="molecule type" value="Genomic_DNA"/>
</dbReference>
<gene>
    <name evidence="1" type="ORF">METZ01_LOCUS57746</name>
</gene>
<sequence>SNRRTGLLVRLAWIKRAANVRSEPGSNS</sequence>
<organism evidence="1">
    <name type="scientific">marine metagenome</name>
    <dbReference type="NCBI Taxonomy" id="408172"/>
    <lineage>
        <taxon>unclassified sequences</taxon>
        <taxon>metagenomes</taxon>
        <taxon>ecological metagenomes</taxon>
    </lineage>
</organism>
<name>A0A381SLG1_9ZZZZ</name>
<reference evidence="1" key="1">
    <citation type="submission" date="2018-05" db="EMBL/GenBank/DDBJ databases">
        <authorList>
            <person name="Lanie J.A."/>
            <person name="Ng W.-L."/>
            <person name="Kazmierczak K.M."/>
            <person name="Andrzejewski T.M."/>
            <person name="Davidsen T.M."/>
            <person name="Wayne K.J."/>
            <person name="Tettelin H."/>
            <person name="Glass J.I."/>
            <person name="Rusch D."/>
            <person name="Podicherti R."/>
            <person name="Tsui H.-C.T."/>
            <person name="Winkler M.E."/>
        </authorList>
    </citation>
    <scope>NUCLEOTIDE SEQUENCE</scope>
</reference>
<proteinExistence type="predicted"/>
<accession>A0A381SLG1</accession>
<evidence type="ECO:0000313" key="1">
    <source>
        <dbReference type="EMBL" id="SVA04892.1"/>
    </source>
</evidence>
<dbReference type="AlphaFoldDB" id="A0A381SLG1"/>
<protein>
    <submittedName>
        <fullName evidence="1">Uncharacterized protein</fullName>
    </submittedName>
</protein>